<reference evidence="1" key="2">
    <citation type="submission" date="2025-09" db="UniProtKB">
        <authorList>
            <consortium name="Ensembl"/>
        </authorList>
    </citation>
    <scope>IDENTIFICATION</scope>
</reference>
<dbReference type="GO" id="GO:0005952">
    <property type="term" value="C:cAMP-dependent protein kinase complex"/>
    <property type="evidence" value="ECO:0007669"/>
    <property type="project" value="TreeGrafter"/>
</dbReference>
<evidence type="ECO:0000313" key="1">
    <source>
        <dbReference type="Ensembl" id="ENSPMGP00000011935.1"/>
    </source>
</evidence>
<dbReference type="STRING" id="409849.ENSPMGP00000011935"/>
<organism evidence="1 2">
    <name type="scientific">Periophthalmus magnuspinnatus</name>
    <dbReference type="NCBI Taxonomy" id="409849"/>
    <lineage>
        <taxon>Eukaryota</taxon>
        <taxon>Metazoa</taxon>
        <taxon>Chordata</taxon>
        <taxon>Craniata</taxon>
        <taxon>Vertebrata</taxon>
        <taxon>Euteleostomi</taxon>
        <taxon>Actinopterygii</taxon>
        <taxon>Neopterygii</taxon>
        <taxon>Teleostei</taxon>
        <taxon>Neoteleostei</taxon>
        <taxon>Acanthomorphata</taxon>
        <taxon>Gobiaria</taxon>
        <taxon>Gobiiformes</taxon>
        <taxon>Gobioidei</taxon>
        <taxon>Gobiidae</taxon>
        <taxon>Oxudercinae</taxon>
        <taxon>Periophthalmus</taxon>
    </lineage>
</organism>
<sequence>THPNTELTKEILKIPVLTPQITMKNQDVIESTAFRNIDWITSKDFEIETGQRQIHEYIKTWGLSSAWHYILDYLGVTKEEFVTFYHYRASFSTPTAQSPIVGTASVYFAVNKVNPETLPVDVHYVIESNRLINRAGKVFFREKWLTDIIESKILLRKKVGFITFIKS</sequence>
<proteinExistence type="predicted"/>
<evidence type="ECO:0000313" key="2">
    <source>
        <dbReference type="Proteomes" id="UP000261520"/>
    </source>
</evidence>
<dbReference type="InterPro" id="IPR053084">
    <property type="entry name" value="AKAP"/>
</dbReference>
<accession>A0A3B4A5C7</accession>
<dbReference type="Ensembl" id="ENSPMGT00000012735.1">
    <property type="protein sequence ID" value="ENSPMGP00000011935.1"/>
    <property type="gene ID" value="ENSPMGG00000009879.1"/>
</dbReference>
<dbReference type="PANTHER" id="PTHR35075">
    <property type="entry name" value="A-KINASE ANCHOR PROTEIN 14"/>
    <property type="match status" value="1"/>
</dbReference>
<dbReference type="Pfam" id="PF14469">
    <property type="entry name" value="AKAP28"/>
    <property type="match status" value="1"/>
</dbReference>
<reference evidence="1" key="1">
    <citation type="submission" date="2025-08" db="UniProtKB">
        <authorList>
            <consortium name="Ensembl"/>
        </authorList>
    </citation>
    <scope>IDENTIFICATION</scope>
</reference>
<protein>
    <submittedName>
        <fullName evidence="1">Uncharacterized protein</fullName>
    </submittedName>
</protein>
<dbReference type="GO" id="GO:0034237">
    <property type="term" value="F:protein kinase A regulatory subunit binding"/>
    <property type="evidence" value="ECO:0007669"/>
    <property type="project" value="TreeGrafter"/>
</dbReference>
<dbReference type="PANTHER" id="PTHR35075:SF1">
    <property type="entry name" value="A-KINASE ANCHOR PROTEIN 14"/>
    <property type="match status" value="1"/>
</dbReference>
<dbReference type="Proteomes" id="UP000261520">
    <property type="component" value="Unplaced"/>
</dbReference>
<name>A0A3B4A5C7_9GOBI</name>
<dbReference type="InterPro" id="IPR025663">
    <property type="entry name" value="AKAP_28"/>
</dbReference>
<keyword evidence="2" id="KW-1185">Reference proteome</keyword>
<dbReference type="AlphaFoldDB" id="A0A3B4A5C7"/>